<feature type="compositionally biased region" description="Basic and acidic residues" evidence="8">
    <location>
        <begin position="675"/>
        <end position="684"/>
    </location>
</feature>
<dbReference type="SUPFAM" id="SSF52540">
    <property type="entry name" value="P-loop containing nucleoside triphosphate hydrolases"/>
    <property type="match status" value="1"/>
</dbReference>
<evidence type="ECO:0000259" key="9">
    <source>
        <dbReference type="PROSITE" id="PS50067"/>
    </source>
</evidence>
<dbReference type="InterPro" id="IPR036961">
    <property type="entry name" value="Kinesin_motor_dom_sf"/>
</dbReference>
<keyword evidence="2 5" id="KW-0547">Nucleotide-binding</keyword>
<dbReference type="Proteomes" id="UP001470230">
    <property type="component" value="Unassembled WGS sequence"/>
</dbReference>
<feature type="coiled-coil region" evidence="7">
    <location>
        <begin position="564"/>
        <end position="640"/>
    </location>
</feature>
<dbReference type="PROSITE" id="PS00411">
    <property type="entry name" value="KINESIN_MOTOR_1"/>
    <property type="match status" value="1"/>
</dbReference>
<feature type="compositionally biased region" description="Low complexity" evidence="8">
    <location>
        <begin position="54"/>
        <end position="73"/>
    </location>
</feature>
<feature type="compositionally biased region" description="Polar residues" evidence="8">
    <location>
        <begin position="42"/>
        <end position="53"/>
    </location>
</feature>
<feature type="region of interest" description="Disordered" evidence="8">
    <location>
        <begin position="672"/>
        <end position="715"/>
    </location>
</feature>
<name>A0ABR2KIS6_9EUKA</name>
<proteinExistence type="inferred from homology"/>
<keyword evidence="3 5" id="KW-0067">ATP-binding</keyword>
<feature type="binding site" evidence="5">
    <location>
        <begin position="173"/>
        <end position="180"/>
    </location>
    <ligand>
        <name>ATP</name>
        <dbReference type="ChEBI" id="CHEBI:30616"/>
    </ligand>
</feature>
<sequence length="715" mass="81574">MKSSDLSPKNYYSNKQMLSPRDNLSFNISQQLISSPARKAKGTTSKLSPTSARGSSSTSFSNNSSGNSSTFNSRESQQSCNKSIQFENDHIQVYLRMRPPLPNEKTFPYEIDNKTITLQARNAFLSSQGIEKAFSFKQIMDHNTTQIEVFEKVALPLIPDFLAGDDVLIFCYGSTNAGKTFTVSGTNQNPGILRRSLECIVTKLYYESDEENESENVEKNGKVSHTKAPQLFASFVEIYNERIYDLLNIQKNAESLKLGVNSEGETEIKGTYEIPINSIEDVKTVVQKAEAGRHRGFTELNCDSSRSHTVFQLKIRRKNLHSTFSIVDLAGSERLSSINSTKGSFKEACNINKSMLALGKCIRYLKFNCQSPAKCRQIPYRESKLTHIFKNFFEPTIRPSKAAMIINVSPSLSQIDDTVFAMQFAASASLCSIKHVERQEVESDESEEEEPEVINPPEPKETIEEIEARIEKKLREEMDEYFAKLEKEFKDHYNKVNNLNQTILNTRNEITNKQLELSRKQHEESLKNHQQENNKTKPKAARPKKIKKKVKVIKSEKNADFAQLLKNKDKISELQKILNSLTQQNMQLQNENDDLLKQINESKEKLNDSDLINKKITEKNKEMKNVIEKIEAKSDEYSQTILYETQSVVQRAFTKYPIQPIVHLPPAITFSNSHADNKDEKRDLNNNNNQTPESNNQNSDPSYHPVRRVLIPPPK</sequence>
<feature type="region of interest" description="Disordered" evidence="8">
    <location>
        <begin position="438"/>
        <end position="461"/>
    </location>
</feature>
<feature type="compositionally biased region" description="Low complexity" evidence="8">
    <location>
        <begin position="685"/>
        <end position="699"/>
    </location>
</feature>
<comment type="similarity">
    <text evidence="5 6">Belongs to the TRAFAC class myosin-kinesin ATPase superfamily. Kinesin family.</text>
</comment>
<protein>
    <recommendedName>
        <fullName evidence="6">Kinesin-like protein</fullName>
    </recommendedName>
</protein>
<feature type="region of interest" description="Disordered" evidence="8">
    <location>
        <begin position="1"/>
        <end position="79"/>
    </location>
</feature>
<keyword evidence="11" id="KW-1185">Reference proteome</keyword>
<evidence type="ECO:0000256" key="6">
    <source>
        <dbReference type="RuleBase" id="RU000394"/>
    </source>
</evidence>
<feature type="compositionally biased region" description="Basic and acidic residues" evidence="8">
    <location>
        <begin position="518"/>
        <end position="535"/>
    </location>
</feature>
<organism evidence="10 11">
    <name type="scientific">Tritrichomonas musculus</name>
    <dbReference type="NCBI Taxonomy" id="1915356"/>
    <lineage>
        <taxon>Eukaryota</taxon>
        <taxon>Metamonada</taxon>
        <taxon>Parabasalia</taxon>
        <taxon>Tritrichomonadida</taxon>
        <taxon>Tritrichomonadidae</taxon>
        <taxon>Tritrichomonas</taxon>
    </lineage>
</organism>
<feature type="region of interest" description="Disordered" evidence="8">
    <location>
        <begin position="518"/>
        <end position="547"/>
    </location>
</feature>
<keyword evidence="7" id="KW-0175">Coiled coil</keyword>
<accession>A0ABR2KIS6</accession>
<dbReference type="InterPro" id="IPR001752">
    <property type="entry name" value="Kinesin_motor_dom"/>
</dbReference>
<dbReference type="PRINTS" id="PR00380">
    <property type="entry name" value="KINESINHEAVY"/>
</dbReference>
<feature type="compositionally biased region" description="Acidic residues" evidence="8">
    <location>
        <begin position="442"/>
        <end position="452"/>
    </location>
</feature>
<keyword evidence="1 6" id="KW-0493">Microtubule</keyword>
<dbReference type="PANTHER" id="PTHR24115:SF1008">
    <property type="entry name" value="KINESIN-LIKE PROTEIN SUBITO"/>
    <property type="match status" value="1"/>
</dbReference>
<feature type="compositionally biased region" description="Polar residues" evidence="8">
    <location>
        <begin position="1"/>
        <end position="34"/>
    </location>
</feature>
<dbReference type="InterPro" id="IPR027640">
    <property type="entry name" value="Kinesin-like_fam"/>
</dbReference>
<evidence type="ECO:0000256" key="1">
    <source>
        <dbReference type="ARBA" id="ARBA00022701"/>
    </source>
</evidence>
<dbReference type="Gene3D" id="3.40.850.10">
    <property type="entry name" value="Kinesin motor domain"/>
    <property type="match status" value="1"/>
</dbReference>
<evidence type="ECO:0000256" key="7">
    <source>
        <dbReference type="SAM" id="Coils"/>
    </source>
</evidence>
<evidence type="ECO:0000256" key="5">
    <source>
        <dbReference type="PROSITE-ProRule" id="PRU00283"/>
    </source>
</evidence>
<gene>
    <name evidence="10" type="ORF">M9Y10_028249</name>
</gene>
<evidence type="ECO:0000256" key="8">
    <source>
        <dbReference type="SAM" id="MobiDB-lite"/>
    </source>
</evidence>
<comment type="caution">
    <text evidence="10">The sequence shown here is derived from an EMBL/GenBank/DDBJ whole genome shotgun (WGS) entry which is preliminary data.</text>
</comment>
<evidence type="ECO:0000256" key="4">
    <source>
        <dbReference type="ARBA" id="ARBA00023175"/>
    </source>
</evidence>
<evidence type="ECO:0000313" key="11">
    <source>
        <dbReference type="Proteomes" id="UP001470230"/>
    </source>
</evidence>
<dbReference type="SMART" id="SM00129">
    <property type="entry name" value="KISc"/>
    <property type="match status" value="1"/>
</dbReference>
<evidence type="ECO:0000313" key="10">
    <source>
        <dbReference type="EMBL" id="KAK8891045.1"/>
    </source>
</evidence>
<dbReference type="InterPro" id="IPR019821">
    <property type="entry name" value="Kinesin_motor_CS"/>
</dbReference>
<keyword evidence="4 5" id="KW-0505">Motor protein</keyword>
<dbReference type="Pfam" id="PF00225">
    <property type="entry name" value="Kinesin"/>
    <property type="match status" value="1"/>
</dbReference>
<dbReference type="PANTHER" id="PTHR24115">
    <property type="entry name" value="KINESIN-RELATED"/>
    <property type="match status" value="1"/>
</dbReference>
<feature type="domain" description="Kinesin motor" evidence="9">
    <location>
        <begin position="90"/>
        <end position="431"/>
    </location>
</feature>
<dbReference type="EMBL" id="JAPFFF010000004">
    <property type="protein sequence ID" value="KAK8891045.1"/>
    <property type="molecule type" value="Genomic_DNA"/>
</dbReference>
<reference evidence="10 11" key="1">
    <citation type="submission" date="2024-04" db="EMBL/GenBank/DDBJ databases">
        <title>Tritrichomonas musculus Genome.</title>
        <authorList>
            <person name="Alves-Ferreira E."/>
            <person name="Grigg M."/>
            <person name="Lorenzi H."/>
            <person name="Galac M."/>
        </authorList>
    </citation>
    <scope>NUCLEOTIDE SEQUENCE [LARGE SCALE GENOMIC DNA]</scope>
    <source>
        <strain evidence="10 11">EAF2021</strain>
    </source>
</reference>
<feature type="compositionally biased region" description="Basic residues" evidence="8">
    <location>
        <begin position="536"/>
        <end position="547"/>
    </location>
</feature>
<dbReference type="PROSITE" id="PS50067">
    <property type="entry name" value="KINESIN_MOTOR_2"/>
    <property type="match status" value="1"/>
</dbReference>
<evidence type="ECO:0000256" key="3">
    <source>
        <dbReference type="ARBA" id="ARBA00022840"/>
    </source>
</evidence>
<evidence type="ECO:0000256" key="2">
    <source>
        <dbReference type="ARBA" id="ARBA00022741"/>
    </source>
</evidence>
<dbReference type="InterPro" id="IPR027417">
    <property type="entry name" value="P-loop_NTPase"/>
</dbReference>